<dbReference type="GO" id="GO:0046872">
    <property type="term" value="F:metal ion binding"/>
    <property type="evidence" value="ECO:0007669"/>
    <property type="project" value="UniProtKB-KW"/>
</dbReference>
<dbReference type="PANTHER" id="PTHR43687:SF1">
    <property type="entry name" value="FERREDOXIN III"/>
    <property type="match status" value="1"/>
</dbReference>
<dbReference type="GO" id="GO:0016491">
    <property type="term" value="F:oxidoreductase activity"/>
    <property type="evidence" value="ECO:0007669"/>
    <property type="project" value="UniProtKB-ARBA"/>
</dbReference>
<dbReference type="eggNOG" id="arCOG02183">
    <property type="taxonomic scope" value="Archaea"/>
</dbReference>
<dbReference type="EMBL" id="CP002117">
    <property type="protein sequence ID" value="ADN35963.1"/>
    <property type="molecule type" value="Genomic_DNA"/>
</dbReference>
<dbReference type="OrthoDB" id="23478at2157"/>
<dbReference type="Pfam" id="PF00037">
    <property type="entry name" value="Fer4"/>
    <property type="match status" value="1"/>
</dbReference>
<name>E1RDL0_METP4</name>
<gene>
    <name evidence="6" type="ordered locus">Mpet_1202</name>
</gene>
<feature type="domain" description="4Fe-4S ferredoxin-type" evidence="5">
    <location>
        <begin position="164"/>
        <end position="193"/>
    </location>
</feature>
<keyword evidence="3" id="KW-0408">Iron</keyword>
<evidence type="ECO:0000256" key="2">
    <source>
        <dbReference type="ARBA" id="ARBA00022723"/>
    </source>
</evidence>
<dbReference type="Pfam" id="PF12838">
    <property type="entry name" value="Fer4_7"/>
    <property type="match status" value="1"/>
</dbReference>
<sequence length="201" mass="22401">MSSSIIYYLKEFCRPEWWRKFLFAKTPPLVTPAHFRGYPELTGNECSHELRCMMICPSPGAIEVLKGDDGKWAPVIYKGHCIRCGLCVEACPDNVLKSGDILERNEDDKTYFLATYHLHVDNAKCMRCGNCAVACPVNKEEDPRLGSTGTSSNDDVIMRVKEGNLTFLHPEKCTGCKTCEETCPNGAITVARVVEGAQDEE</sequence>
<organism evidence="6 7">
    <name type="scientific">Methanolacinia petrolearia (strain DSM 11571 / OCM 486 / SEBR 4847)</name>
    <name type="common">Methanoplanus petrolearius</name>
    <dbReference type="NCBI Taxonomy" id="679926"/>
    <lineage>
        <taxon>Archaea</taxon>
        <taxon>Methanobacteriati</taxon>
        <taxon>Methanobacteriota</taxon>
        <taxon>Stenosarchaea group</taxon>
        <taxon>Methanomicrobia</taxon>
        <taxon>Methanomicrobiales</taxon>
        <taxon>Methanomicrobiaceae</taxon>
        <taxon>Methanolacinia</taxon>
    </lineage>
</organism>
<dbReference type="InterPro" id="IPR017896">
    <property type="entry name" value="4Fe4S_Fe-S-bd"/>
</dbReference>
<reference evidence="6 7" key="1">
    <citation type="journal article" date="2010" name="Stand. Genomic Sci.">
        <title>Complete genome sequence of Methanoplanus petrolearius type strain (SEBR 4847).</title>
        <authorList>
            <person name="Brambilla E."/>
            <person name="Djao O.D."/>
            <person name="Daligault H."/>
            <person name="Lapidus A."/>
            <person name="Lucas S."/>
            <person name="Hammon N."/>
            <person name="Nolan M."/>
            <person name="Tice H."/>
            <person name="Cheng J.F."/>
            <person name="Han C."/>
            <person name="Tapia R."/>
            <person name="Goodwin L."/>
            <person name="Pitluck S."/>
            <person name="Liolios K."/>
            <person name="Ivanova N."/>
            <person name="Mavromatis K."/>
            <person name="Mikhailova N."/>
            <person name="Pati A."/>
            <person name="Chen A."/>
            <person name="Palaniappan K."/>
            <person name="Land M."/>
            <person name="Hauser L."/>
            <person name="Chang Y.J."/>
            <person name="Jeffries C.D."/>
            <person name="Rohde M."/>
            <person name="Spring S."/>
            <person name="Sikorski J."/>
            <person name="Goker M."/>
            <person name="Woyke T."/>
            <person name="Bristow J."/>
            <person name="Eisen J.A."/>
            <person name="Markowitz V."/>
            <person name="Hugenholtz P."/>
            <person name="Kyrpides N.C."/>
            <person name="Klenk H.P."/>
        </authorList>
    </citation>
    <scope>NUCLEOTIDE SEQUENCE [LARGE SCALE GENOMIC DNA]</scope>
    <source>
        <strain evidence="7">DSM 11571 / OCM 486 / SEBR 4847</strain>
    </source>
</reference>
<evidence type="ECO:0000259" key="5">
    <source>
        <dbReference type="PROSITE" id="PS51379"/>
    </source>
</evidence>
<dbReference type="STRING" id="679926.Mpet_1202"/>
<dbReference type="KEGG" id="mpi:Mpet_1202"/>
<dbReference type="RefSeq" id="WP_013329141.1">
    <property type="nucleotide sequence ID" value="NC_014507.1"/>
</dbReference>
<accession>E1RDL0</accession>
<dbReference type="GO" id="GO:0051539">
    <property type="term" value="F:4 iron, 4 sulfur cluster binding"/>
    <property type="evidence" value="ECO:0007669"/>
    <property type="project" value="UniProtKB-KW"/>
</dbReference>
<dbReference type="InterPro" id="IPR050572">
    <property type="entry name" value="Fe-S_Ferredoxin"/>
</dbReference>
<keyword evidence="4" id="KW-0411">Iron-sulfur</keyword>
<evidence type="ECO:0000256" key="4">
    <source>
        <dbReference type="ARBA" id="ARBA00023014"/>
    </source>
</evidence>
<dbReference type="PROSITE" id="PS51379">
    <property type="entry name" value="4FE4S_FER_2"/>
    <property type="match status" value="4"/>
</dbReference>
<keyword evidence="7" id="KW-1185">Reference proteome</keyword>
<proteinExistence type="predicted"/>
<evidence type="ECO:0000313" key="7">
    <source>
        <dbReference type="Proteomes" id="UP000006565"/>
    </source>
</evidence>
<dbReference type="Gene3D" id="3.30.70.20">
    <property type="match status" value="3"/>
</dbReference>
<evidence type="ECO:0000256" key="3">
    <source>
        <dbReference type="ARBA" id="ARBA00023004"/>
    </source>
</evidence>
<dbReference type="InterPro" id="IPR017900">
    <property type="entry name" value="4Fe4S_Fe_S_CS"/>
</dbReference>
<evidence type="ECO:0000313" key="6">
    <source>
        <dbReference type="EMBL" id="ADN35963.1"/>
    </source>
</evidence>
<evidence type="ECO:0000256" key="1">
    <source>
        <dbReference type="ARBA" id="ARBA00022485"/>
    </source>
</evidence>
<feature type="domain" description="4Fe-4S ferredoxin-type" evidence="5">
    <location>
        <begin position="116"/>
        <end position="138"/>
    </location>
</feature>
<dbReference type="PANTHER" id="PTHR43687">
    <property type="entry name" value="ADENYLYLSULFATE REDUCTASE, BETA SUBUNIT"/>
    <property type="match status" value="1"/>
</dbReference>
<dbReference type="Proteomes" id="UP000006565">
    <property type="component" value="Chromosome"/>
</dbReference>
<dbReference type="HOGENOM" id="CLU_1375527_0_0_2"/>
<dbReference type="GeneID" id="9743668"/>
<feature type="domain" description="4Fe-4S ferredoxin-type" evidence="5">
    <location>
        <begin position="72"/>
        <end position="101"/>
    </location>
</feature>
<dbReference type="AlphaFoldDB" id="E1RDL0"/>
<feature type="domain" description="4Fe-4S ferredoxin-type" evidence="5">
    <location>
        <begin position="37"/>
        <end position="67"/>
    </location>
</feature>
<keyword evidence="2" id="KW-0479">Metal-binding</keyword>
<keyword evidence="1" id="KW-0004">4Fe-4S</keyword>
<protein>
    <submittedName>
        <fullName evidence="6">4Fe-4S ferredoxin iron-sulfur binding domain protein</fullName>
    </submittedName>
</protein>
<dbReference type="SUPFAM" id="SSF54862">
    <property type="entry name" value="4Fe-4S ferredoxins"/>
    <property type="match status" value="1"/>
</dbReference>
<dbReference type="PROSITE" id="PS00198">
    <property type="entry name" value="4FE4S_FER_1"/>
    <property type="match status" value="2"/>
</dbReference>